<name>A0ABU5VQH4_9BACT</name>
<dbReference type="PIRSF" id="PIRSF004638">
    <property type="entry name" value="UCP004638"/>
    <property type="match status" value="1"/>
</dbReference>
<dbReference type="HAMAP" id="MF_02239">
    <property type="entry name" value="HemJ"/>
    <property type="match status" value="1"/>
</dbReference>
<feature type="transmembrane region" description="Helical" evidence="14">
    <location>
        <begin position="56"/>
        <end position="76"/>
    </location>
</feature>
<comment type="catalytic activity">
    <reaction evidence="13 14 15">
        <text>protoporphyrinogen IX + 3 A = protoporphyrin IX + 3 AH2</text>
        <dbReference type="Rhea" id="RHEA:62000"/>
        <dbReference type="ChEBI" id="CHEBI:13193"/>
        <dbReference type="ChEBI" id="CHEBI:17499"/>
        <dbReference type="ChEBI" id="CHEBI:57306"/>
        <dbReference type="ChEBI" id="CHEBI:57307"/>
    </reaction>
</comment>
<dbReference type="RefSeq" id="WP_323574783.1">
    <property type="nucleotide sequence ID" value="NZ_JAYGJQ010000001.1"/>
</dbReference>
<gene>
    <name evidence="16" type="ORF">SHI21_03750</name>
</gene>
<evidence type="ECO:0000256" key="13">
    <source>
        <dbReference type="ARBA" id="ARBA00048390"/>
    </source>
</evidence>
<evidence type="ECO:0000256" key="3">
    <source>
        <dbReference type="ARBA" id="ARBA00006501"/>
    </source>
</evidence>
<evidence type="ECO:0000256" key="1">
    <source>
        <dbReference type="ARBA" id="ARBA00004651"/>
    </source>
</evidence>
<keyword evidence="10 14" id="KW-0560">Oxidoreductase</keyword>
<dbReference type="Proteomes" id="UP001302274">
    <property type="component" value="Unassembled WGS sequence"/>
</dbReference>
<evidence type="ECO:0000256" key="5">
    <source>
        <dbReference type="ARBA" id="ARBA00022475"/>
    </source>
</evidence>
<evidence type="ECO:0000256" key="7">
    <source>
        <dbReference type="ARBA" id="ARBA00022692"/>
    </source>
</evidence>
<feature type="binding site" description="axial binding residue" evidence="14">
    <location>
        <position position="91"/>
    </location>
    <ligand>
        <name>heme</name>
        <dbReference type="ChEBI" id="CHEBI:30413"/>
    </ligand>
    <ligandPart>
        <name>Fe</name>
        <dbReference type="ChEBI" id="CHEBI:18248"/>
    </ligandPart>
</feature>
<comment type="cofactor">
    <cofactor evidence="14 15">
        <name>heme b</name>
        <dbReference type="ChEBI" id="CHEBI:60344"/>
    </cofactor>
    <text evidence="14 15">Binds 1 heme b (iron(II)-protoporphyrin IX) group per subunit.</text>
</comment>
<dbReference type="Pfam" id="PF03653">
    <property type="entry name" value="UPF0093"/>
    <property type="match status" value="1"/>
</dbReference>
<keyword evidence="11 14" id="KW-0408">Iron</keyword>
<evidence type="ECO:0000313" key="16">
    <source>
        <dbReference type="EMBL" id="MEA9355296.1"/>
    </source>
</evidence>
<keyword evidence="5 14" id="KW-1003">Cell membrane</keyword>
<feature type="transmembrane region" description="Helical" evidence="14">
    <location>
        <begin position="126"/>
        <end position="144"/>
    </location>
</feature>
<dbReference type="InterPro" id="IPR005265">
    <property type="entry name" value="HemJ-like"/>
</dbReference>
<reference evidence="16 17" key="1">
    <citation type="submission" date="2023-11" db="EMBL/GenBank/DDBJ databases">
        <title>A Novel Polar Bacteriovorax (B. antarcticus) Isolated from the Biocrust in Antarctica.</title>
        <authorList>
            <person name="Mun W."/>
            <person name="Choi S.Y."/>
            <person name="Mitchell R.J."/>
        </authorList>
    </citation>
    <scope>NUCLEOTIDE SEQUENCE [LARGE SCALE GENOMIC DNA]</scope>
    <source>
        <strain evidence="16 17">PP10</strain>
    </source>
</reference>
<protein>
    <recommendedName>
        <fullName evidence="4 14">Protoporphyrinogen IX oxidase</fullName>
        <shortName evidence="14">PPO</shortName>
        <ecNumber evidence="14 15">1.3.99.-</ecNumber>
    </recommendedName>
</protein>
<feature type="binding site" description="axial binding residue" evidence="14">
    <location>
        <position position="10"/>
    </location>
    <ligand>
        <name>heme</name>
        <dbReference type="ChEBI" id="CHEBI:30413"/>
    </ligand>
    <ligandPart>
        <name>Fe</name>
        <dbReference type="ChEBI" id="CHEBI:18248"/>
    </ligandPart>
</feature>
<keyword evidence="8 14" id="KW-0479">Metal-binding</keyword>
<keyword evidence="17" id="KW-1185">Reference proteome</keyword>
<proteinExistence type="inferred from homology"/>
<feature type="transmembrane region" description="Helical" evidence="14">
    <location>
        <begin position="88"/>
        <end position="105"/>
    </location>
</feature>
<keyword evidence="9 14" id="KW-1133">Transmembrane helix</keyword>
<evidence type="ECO:0000256" key="8">
    <source>
        <dbReference type="ARBA" id="ARBA00022723"/>
    </source>
</evidence>
<evidence type="ECO:0000313" key="17">
    <source>
        <dbReference type="Proteomes" id="UP001302274"/>
    </source>
</evidence>
<dbReference type="PANTHER" id="PTHR40255">
    <property type="entry name" value="UPF0093 MEMBRANE PROTEIN SLR1790"/>
    <property type="match status" value="1"/>
</dbReference>
<comment type="caution">
    <text evidence="16">The sequence shown here is derived from an EMBL/GenBank/DDBJ whole genome shotgun (WGS) entry which is preliminary data.</text>
</comment>
<comment type="pathway">
    <text evidence="2 14 15">Porphyrin-containing compound metabolism; protoporphyrin-IX biosynthesis; protoporphyrin-IX from protoporphyrinogen-IX: step 1/1.</text>
</comment>
<comment type="function">
    <text evidence="14 15">Catalyzes the oxidation of protoporphyrinogen IX to protoporphyrin IX.</text>
</comment>
<evidence type="ECO:0000256" key="6">
    <source>
        <dbReference type="ARBA" id="ARBA00022617"/>
    </source>
</evidence>
<comment type="similarity">
    <text evidence="3 14 15">Belongs to the HemJ family.</text>
</comment>
<feature type="transmembrane region" description="Helical" evidence="14">
    <location>
        <begin position="150"/>
        <end position="171"/>
    </location>
</feature>
<evidence type="ECO:0000256" key="15">
    <source>
        <dbReference type="PIRNR" id="PIRNR004638"/>
    </source>
</evidence>
<keyword evidence="12 14" id="KW-0472">Membrane</keyword>
<evidence type="ECO:0000256" key="11">
    <source>
        <dbReference type="ARBA" id="ARBA00023004"/>
    </source>
</evidence>
<evidence type="ECO:0000256" key="14">
    <source>
        <dbReference type="HAMAP-Rule" id="MF_02239"/>
    </source>
</evidence>
<evidence type="ECO:0000256" key="2">
    <source>
        <dbReference type="ARBA" id="ARBA00005073"/>
    </source>
</evidence>
<dbReference type="PANTHER" id="PTHR40255:SF1">
    <property type="entry name" value="PROTOPORPHYRINOGEN IX OXIDASE"/>
    <property type="match status" value="1"/>
</dbReference>
<feature type="transmembrane region" description="Helical" evidence="14">
    <location>
        <begin position="6"/>
        <end position="24"/>
    </location>
</feature>
<comment type="subcellular location">
    <subcellularLocation>
        <location evidence="1 14">Cell membrane</location>
        <topology evidence="1 14">Multi-pass membrane protein</topology>
    </subcellularLocation>
</comment>
<evidence type="ECO:0000256" key="10">
    <source>
        <dbReference type="ARBA" id="ARBA00023002"/>
    </source>
</evidence>
<comment type="subunit">
    <text evidence="14">Homodimer.</text>
</comment>
<dbReference type="EC" id="1.3.99.-" evidence="14 15"/>
<organism evidence="16 17">
    <name type="scientific">Bacteriovorax antarcticus</name>
    <dbReference type="NCBI Taxonomy" id="3088717"/>
    <lineage>
        <taxon>Bacteria</taxon>
        <taxon>Pseudomonadati</taxon>
        <taxon>Bdellovibrionota</taxon>
        <taxon>Bacteriovoracia</taxon>
        <taxon>Bacteriovoracales</taxon>
        <taxon>Bacteriovoracaceae</taxon>
        <taxon>Bacteriovorax</taxon>
    </lineage>
</organism>
<evidence type="ECO:0000256" key="12">
    <source>
        <dbReference type="ARBA" id="ARBA00023136"/>
    </source>
</evidence>
<evidence type="ECO:0000256" key="4">
    <source>
        <dbReference type="ARBA" id="ARBA00017504"/>
    </source>
</evidence>
<keyword evidence="7 14" id="KW-0812">Transmembrane</keyword>
<sequence length="179" mass="20885">MNYLIFKSLHIISVVTWFAGLFYMPRLFVYFAEAETKPETEKTILQNQFKIMQRRLWYGITIPSSIAVLIFGGSLLQNFMPITDHPWLVLKLLFVAGLYAYFFFLHKIFKQQQNNIIAFSPMSLRVINEISTIFLFAIVFLVILKNIMNMVYGIIALVGFILILMIAIKVYKNIRERAA</sequence>
<dbReference type="EMBL" id="JAYGJQ010000001">
    <property type="protein sequence ID" value="MEA9355296.1"/>
    <property type="molecule type" value="Genomic_DNA"/>
</dbReference>
<accession>A0ABU5VQH4</accession>
<evidence type="ECO:0000256" key="9">
    <source>
        <dbReference type="ARBA" id="ARBA00022989"/>
    </source>
</evidence>
<keyword evidence="6 14" id="KW-0349">Heme</keyword>